<feature type="region of interest" description="Disordered" evidence="1">
    <location>
        <begin position="1"/>
        <end position="98"/>
    </location>
</feature>
<organism evidence="2 3">
    <name type="scientific">Botryotinia fuckeliana (strain B05.10)</name>
    <name type="common">Noble rot fungus</name>
    <name type="synonym">Botrytis cinerea</name>
    <dbReference type="NCBI Taxonomy" id="332648"/>
    <lineage>
        <taxon>Eukaryota</taxon>
        <taxon>Fungi</taxon>
        <taxon>Dikarya</taxon>
        <taxon>Ascomycota</taxon>
        <taxon>Pezizomycotina</taxon>
        <taxon>Leotiomycetes</taxon>
        <taxon>Helotiales</taxon>
        <taxon>Sclerotiniaceae</taxon>
        <taxon>Botrytis</taxon>
    </lineage>
</organism>
<gene>
    <name evidence="2" type="ORF">BCIN_10g00710</name>
</gene>
<feature type="compositionally biased region" description="Basic and acidic residues" evidence="1">
    <location>
        <begin position="22"/>
        <end position="63"/>
    </location>
</feature>
<reference evidence="2 3" key="2">
    <citation type="journal article" date="2012" name="Eukaryot. Cell">
        <title>Genome update of Botrytis cinerea strains B05.10 and T4.</title>
        <authorList>
            <person name="Staats M."/>
            <person name="van Kan J.A."/>
        </authorList>
    </citation>
    <scope>NUCLEOTIDE SEQUENCE [LARGE SCALE GENOMIC DNA]</scope>
    <source>
        <strain evidence="2 3">B05.10</strain>
    </source>
</reference>
<reference evidence="2 3" key="1">
    <citation type="journal article" date="2011" name="PLoS Genet.">
        <title>Genomic analysis of the necrotrophic fungal pathogens Sclerotinia sclerotiorum and Botrytis cinerea.</title>
        <authorList>
            <person name="Amselem J."/>
            <person name="Cuomo C.A."/>
            <person name="van Kan J.A."/>
            <person name="Viaud M."/>
            <person name="Benito E.P."/>
            <person name="Couloux A."/>
            <person name="Coutinho P.M."/>
            <person name="de Vries R.P."/>
            <person name="Dyer P.S."/>
            <person name="Fillinger S."/>
            <person name="Fournier E."/>
            <person name="Gout L."/>
            <person name="Hahn M."/>
            <person name="Kohn L."/>
            <person name="Lapalu N."/>
            <person name="Plummer K.M."/>
            <person name="Pradier J.M."/>
            <person name="Quevillon E."/>
            <person name="Sharon A."/>
            <person name="Simon A."/>
            <person name="ten Have A."/>
            <person name="Tudzynski B."/>
            <person name="Tudzynski P."/>
            <person name="Wincker P."/>
            <person name="Andrew M."/>
            <person name="Anthouard V."/>
            <person name="Beever R.E."/>
            <person name="Beffa R."/>
            <person name="Benoit I."/>
            <person name="Bouzid O."/>
            <person name="Brault B."/>
            <person name="Chen Z."/>
            <person name="Choquer M."/>
            <person name="Collemare J."/>
            <person name="Cotton P."/>
            <person name="Danchin E.G."/>
            <person name="Da Silva C."/>
            <person name="Gautier A."/>
            <person name="Giraud C."/>
            <person name="Giraud T."/>
            <person name="Gonzalez C."/>
            <person name="Grossetete S."/>
            <person name="Guldener U."/>
            <person name="Henrissat B."/>
            <person name="Howlett B.J."/>
            <person name="Kodira C."/>
            <person name="Kretschmer M."/>
            <person name="Lappartient A."/>
            <person name="Leroch M."/>
            <person name="Levis C."/>
            <person name="Mauceli E."/>
            <person name="Neuveglise C."/>
            <person name="Oeser B."/>
            <person name="Pearson M."/>
            <person name="Poulain J."/>
            <person name="Poussereau N."/>
            <person name="Quesneville H."/>
            <person name="Rascle C."/>
            <person name="Schumacher J."/>
            <person name="Segurens B."/>
            <person name="Sexton A."/>
            <person name="Silva E."/>
            <person name="Sirven C."/>
            <person name="Soanes D.M."/>
            <person name="Talbot N.J."/>
            <person name="Templeton M."/>
            <person name="Yandava C."/>
            <person name="Yarden O."/>
            <person name="Zeng Q."/>
            <person name="Rollins J.A."/>
            <person name="Lebrun M.H."/>
            <person name="Dickman M."/>
        </authorList>
    </citation>
    <scope>NUCLEOTIDE SEQUENCE [LARGE SCALE GENOMIC DNA]</scope>
    <source>
        <strain evidence="2 3">B05.10</strain>
    </source>
</reference>
<dbReference type="KEGG" id="bfu:BCIN_10g00710"/>
<evidence type="ECO:0000256" key="1">
    <source>
        <dbReference type="SAM" id="MobiDB-lite"/>
    </source>
</evidence>
<evidence type="ECO:0000313" key="3">
    <source>
        <dbReference type="Proteomes" id="UP000001798"/>
    </source>
</evidence>
<dbReference type="GeneID" id="36394547"/>
<feature type="compositionally biased region" description="Polar residues" evidence="1">
    <location>
        <begin position="1"/>
        <end position="14"/>
    </location>
</feature>
<name>A0A384JU00_BOTFB</name>
<accession>A0A384JU00</accession>
<dbReference type="AlphaFoldDB" id="A0A384JU00"/>
<dbReference type="RefSeq" id="XP_024551203.1">
    <property type="nucleotide sequence ID" value="XM_024695409.1"/>
</dbReference>
<reference evidence="2 3" key="3">
    <citation type="journal article" date="2017" name="Mol. Plant Pathol.">
        <title>A gapless genome sequence of the fungus Botrytis cinerea.</title>
        <authorList>
            <person name="Van Kan J.A."/>
            <person name="Stassen J.H."/>
            <person name="Mosbach A."/>
            <person name="Van Der Lee T.A."/>
            <person name="Faino L."/>
            <person name="Farmer A.D."/>
            <person name="Papasotiriou D.G."/>
            <person name="Zhou S."/>
            <person name="Seidl M.F."/>
            <person name="Cottam E."/>
            <person name="Edel D."/>
            <person name="Hahn M."/>
            <person name="Schwartz D.C."/>
            <person name="Dietrich R.A."/>
            <person name="Widdison S."/>
            <person name="Scalliet G."/>
        </authorList>
    </citation>
    <scope>NUCLEOTIDE SEQUENCE [LARGE SCALE GENOMIC DNA]</scope>
    <source>
        <strain evidence="2 3">B05.10</strain>
    </source>
</reference>
<evidence type="ECO:0000313" key="2">
    <source>
        <dbReference type="EMBL" id="ATZ54049.1"/>
    </source>
</evidence>
<proteinExistence type="predicted"/>
<protein>
    <submittedName>
        <fullName evidence="2">Uncharacterized protein</fullName>
    </submittedName>
</protein>
<dbReference type="EMBL" id="CP009814">
    <property type="protein sequence ID" value="ATZ54049.1"/>
    <property type="molecule type" value="Genomic_DNA"/>
</dbReference>
<keyword evidence="3" id="KW-1185">Reference proteome</keyword>
<feature type="compositionally biased region" description="Gly residues" evidence="1">
    <location>
        <begin position="83"/>
        <end position="98"/>
    </location>
</feature>
<dbReference type="Proteomes" id="UP000001798">
    <property type="component" value="Chromosome 10"/>
</dbReference>
<dbReference type="VEuPathDB" id="FungiDB:Bcin10g00710"/>
<sequence>MPNHRASTVASRSPTPDVPDLISDHSDSTTESQKSAESKARALQIRKDAENAKKASDLAEKEKAKRQKAKSKEKLIKQKKHGNGGGGSGSGGTAHSGH</sequence>